<dbReference type="SUPFAM" id="SSF55797">
    <property type="entry name" value="PR-1-like"/>
    <property type="match status" value="1"/>
</dbReference>
<dbReference type="GeneID" id="106459137"/>
<dbReference type="RefSeq" id="XP_013774178.2">
    <property type="nucleotide sequence ID" value="XM_013918724.2"/>
</dbReference>
<feature type="signal peptide" evidence="1">
    <location>
        <begin position="1"/>
        <end position="22"/>
    </location>
</feature>
<dbReference type="Gene3D" id="3.40.33.10">
    <property type="entry name" value="CAP"/>
    <property type="match status" value="1"/>
</dbReference>
<dbReference type="InterPro" id="IPR035940">
    <property type="entry name" value="CAP_sf"/>
</dbReference>
<feature type="domain" description="SCP" evidence="2">
    <location>
        <begin position="54"/>
        <end position="215"/>
    </location>
</feature>
<evidence type="ECO:0000313" key="3">
    <source>
        <dbReference type="Proteomes" id="UP000694941"/>
    </source>
</evidence>
<organism evidence="3 4">
    <name type="scientific">Limulus polyphemus</name>
    <name type="common">Atlantic horseshoe crab</name>
    <dbReference type="NCBI Taxonomy" id="6850"/>
    <lineage>
        <taxon>Eukaryota</taxon>
        <taxon>Metazoa</taxon>
        <taxon>Ecdysozoa</taxon>
        <taxon>Arthropoda</taxon>
        <taxon>Chelicerata</taxon>
        <taxon>Merostomata</taxon>
        <taxon>Xiphosura</taxon>
        <taxon>Limulidae</taxon>
        <taxon>Limulus</taxon>
    </lineage>
</organism>
<feature type="chain" id="PRO_5047001108" evidence="1">
    <location>
        <begin position="23"/>
        <end position="263"/>
    </location>
</feature>
<dbReference type="PROSITE" id="PS01009">
    <property type="entry name" value="CRISP_1"/>
    <property type="match status" value="1"/>
</dbReference>
<sequence length="263" mass="30438">MMTVELLLNITLLILTLGCSYSCPFSGSFHTLCIYRSRACPGKTLIRSNRLTIHHKRQIVGEHNRLRALVARGQERGLPAASNMRMMTWDEELAQIAQRWAEQCIHKHDRNRNVGRFRVGQNIAYTRTYGYEDAFADNPDWPTQIKSWYREYYRFGFRRQYISPFKFKGSTGHFTQVIWGSTYKIGCGYTYYRTPSRGYTKLYVCNYGPGGNTIGDTMYEVTSKPSCTRLGLRFSFQFPGLCETDGKSYTALTLARKHSKNRS</sequence>
<dbReference type="PANTHER" id="PTHR10334">
    <property type="entry name" value="CYSTEINE-RICH SECRETORY PROTEIN-RELATED"/>
    <property type="match status" value="1"/>
</dbReference>
<evidence type="ECO:0000256" key="1">
    <source>
        <dbReference type="SAM" id="SignalP"/>
    </source>
</evidence>
<dbReference type="Pfam" id="PF00188">
    <property type="entry name" value="CAP"/>
    <property type="match status" value="1"/>
</dbReference>
<dbReference type="Proteomes" id="UP000694941">
    <property type="component" value="Unplaced"/>
</dbReference>
<dbReference type="InterPro" id="IPR002413">
    <property type="entry name" value="V5_allergen-like"/>
</dbReference>
<dbReference type="InterPro" id="IPR018244">
    <property type="entry name" value="Allrgn_V5/Tpx1_CS"/>
</dbReference>
<name>A0ABM1B3P7_LIMPO</name>
<protein>
    <submittedName>
        <fullName evidence="4">Venom allergen 3-like</fullName>
    </submittedName>
</protein>
<dbReference type="CDD" id="cd05380">
    <property type="entry name" value="CAP_euk"/>
    <property type="match status" value="1"/>
</dbReference>
<dbReference type="InterPro" id="IPR001283">
    <property type="entry name" value="CRISP-related"/>
</dbReference>
<dbReference type="SMART" id="SM00198">
    <property type="entry name" value="SCP"/>
    <property type="match status" value="1"/>
</dbReference>
<keyword evidence="1" id="KW-0732">Signal</keyword>
<keyword evidence="3" id="KW-1185">Reference proteome</keyword>
<proteinExistence type="predicted"/>
<dbReference type="PRINTS" id="PR00838">
    <property type="entry name" value="V5ALLERGEN"/>
</dbReference>
<accession>A0ABM1B3P7</accession>
<evidence type="ECO:0000259" key="2">
    <source>
        <dbReference type="SMART" id="SM00198"/>
    </source>
</evidence>
<dbReference type="PRINTS" id="PR00837">
    <property type="entry name" value="V5TPXLIKE"/>
</dbReference>
<gene>
    <name evidence="4" type="primary">LOC106459137</name>
</gene>
<dbReference type="InterPro" id="IPR014044">
    <property type="entry name" value="CAP_dom"/>
</dbReference>
<reference evidence="4" key="1">
    <citation type="submission" date="2025-08" db="UniProtKB">
        <authorList>
            <consortium name="RefSeq"/>
        </authorList>
    </citation>
    <scope>IDENTIFICATION</scope>
    <source>
        <tissue evidence="4">Muscle</tissue>
    </source>
</reference>
<evidence type="ECO:0000313" key="4">
    <source>
        <dbReference type="RefSeq" id="XP_013774178.2"/>
    </source>
</evidence>